<proteinExistence type="predicted"/>
<dbReference type="Proteomes" id="UP000887579">
    <property type="component" value="Unplaced"/>
</dbReference>
<sequence>MNRCFFGWHKRDFCLHEHISLYLNHLICLSFFSFCAQAAFVKLYLLHSLSKFFKLVAFLFIVFTVHTKCGPKK</sequence>
<evidence type="ECO:0000313" key="2">
    <source>
        <dbReference type="WBParaSite" id="ES5_v2.g13639.t1"/>
    </source>
</evidence>
<dbReference type="WBParaSite" id="ES5_v2.g13639.t1">
    <property type="protein sequence ID" value="ES5_v2.g13639.t1"/>
    <property type="gene ID" value="ES5_v2.g13639"/>
</dbReference>
<protein>
    <submittedName>
        <fullName evidence="2">Ovule protein</fullName>
    </submittedName>
</protein>
<organism evidence="1 2">
    <name type="scientific">Panagrolaimus sp. ES5</name>
    <dbReference type="NCBI Taxonomy" id="591445"/>
    <lineage>
        <taxon>Eukaryota</taxon>
        <taxon>Metazoa</taxon>
        <taxon>Ecdysozoa</taxon>
        <taxon>Nematoda</taxon>
        <taxon>Chromadorea</taxon>
        <taxon>Rhabditida</taxon>
        <taxon>Tylenchina</taxon>
        <taxon>Panagrolaimomorpha</taxon>
        <taxon>Panagrolaimoidea</taxon>
        <taxon>Panagrolaimidae</taxon>
        <taxon>Panagrolaimus</taxon>
    </lineage>
</organism>
<reference evidence="2" key="1">
    <citation type="submission" date="2022-11" db="UniProtKB">
        <authorList>
            <consortium name="WormBaseParasite"/>
        </authorList>
    </citation>
    <scope>IDENTIFICATION</scope>
</reference>
<name>A0AC34F8R3_9BILA</name>
<evidence type="ECO:0000313" key="1">
    <source>
        <dbReference type="Proteomes" id="UP000887579"/>
    </source>
</evidence>
<accession>A0AC34F8R3</accession>